<proteinExistence type="predicted"/>
<accession>A0A2P8I2A5</accession>
<dbReference type="InterPro" id="IPR053135">
    <property type="entry name" value="AKR2_Oxidoreductase"/>
</dbReference>
<name>A0A2P8I2A5_SACCR</name>
<dbReference type="Pfam" id="PF00248">
    <property type="entry name" value="Aldo_ket_red"/>
    <property type="match status" value="1"/>
</dbReference>
<dbReference type="Gene3D" id="3.20.20.100">
    <property type="entry name" value="NADP-dependent oxidoreductase domain"/>
    <property type="match status" value="1"/>
</dbReference>
<dbReference type="Proteomes" id="UP000241118">
    <property type="component" value="Unassembled WGS sequence"/>
</dbReference>
<evidence type="ECO:0000313" key="2">
    <source>
        <dbReference type="EMBL" id="PSL52590.1"/>
    </source>
</evidence>
<sequence length="309" mass="33625">MSDVPDFALGLAALGRPAYINLGREHALPDHRDVDAMRAQCHAVLDAAYAAGVRRVDAARSYGRAEEFLAQWLATRGHQDVQVSSKWGYAYVADWRRDVATHEVKEHSVEQFTRQWRETEELLGAHVGLYNVHSLTSDSPLFGDLDLLLALGGLRDSGVRLGFSTSGPHQGETVRRALELTVEGRRLFDSVQSTWNVLETSVGPALAFAKESGAEVFVKEGVANGRLAVDPPPAVRELADQHGVGPDAVALAAVRAQPWADVVLSGAASPEQLHANLKAREVDLEPDELAACAEPPEQYWATRASLPWE</sequence>
<feature type="domain" description="NADP-dependent oxidoreductase" evidence="1">
    <location>
        <begin position="42"/>
        <end position="293"/>
    </location>
</feature>
<dbReference type="PANTHER" id="PTHR43312">
    <property type="entry name" value="D-THREO-ALDOSE 1-DEHYDROGENASE"/>
    <property type="match status" value="1"/>
</dbReference>
<dbReference type="EMBL" id="PYAX01000012">
    <property type="protein sequence ID" value="PSL52590.1"/>
    <property type="molecule type" value="Genomic_DNA"/>
</dbReference>
<evidence type="ECO:0000259" key="1">
    <source>
        <dbReference type="Pfam" id="PF00248"/>
    </source>
</evidence>
<dbReference type="InterPro" id="IPR036812">
    <property type="entry name" value="NAD(P)_OxRdtase_dom_sf"/>
</dbReference>
<dbReference type="PANTHER" id="PTHR43312:SF1">
    <property type="entry name" value="NADP-DEPENDENT OXIDOREDUCTASE DOMAIN-CONTAINING PROTEIN"/>
    <property type="match status" value="1"/>
</dbReference>
<dbReference type="InterPro" id="IPR023210">
    <property type="entry name" value="NADP_OxRdtase_dom"/>
</dbReference>
<protein>
    <submittedName>
        <fullName evidence="2">Aryl-alcohol dehydrogenase-like predicted oxidoreductase</fullName>
    </submittedName>
</protein>
<gene>
    <name evidence="2" type="ORF">B0I31_11259</name>
</gene>
<evidence type="ECO:0000313" key="3">
    <source>
        <dbReference type="Proteomes" id="UP000241118"/>
    </source>
</evidence>
<dbReference type="AlphaFoldDB" id="A0A2P8I2A5"/>
<reference evidence="2 3" key="1">
    <citation type="submission" date="2018-03" db="EMBL/GenBank/DDBJ databases">
        <title>Genomic Encyclopedia of Type Strains, Phase III (KMG-III): the genomes of soil and plant-associated and newly described type strains.</title>
        <authorList>
            <person name="Whitman W."/>
        </authorList>
    </citation>
    <scope>NUCLEOTIDE SEQUENCE [LARGE SCALE GENOMIC DNA]</scope>
    <source>
        <strain evidence="2 3">CGMCC 4.7097</strain>
    </source>
</reference>
<comment type="caution">
    <text evidence="2">The sequence shown here is derived from an EMBL/GenBank/DDBJ whole genome shotgun (WGS) entry which is preliminary data.</text>
</comment>
<keyword evidence="3" id="KW-1185">Reference proteome</keyword>
<dbReference type="SUPFAM" id="SSF51430">
    <property type="entry name" value="NAD(P)-linked oxidoreductase"/>
    <property type="match status" value="1"/>
</dbReference>
<organism evidence="2 3">
    <name type="scientific">Saccharothrix carnea</name>
    <dbReference type="NCBI Taxonomy" id="1280637"/>
    <lineage>
        <taxon>Bacteria</taxon>
        <taxon>Bacillati</taxon>
        <taxon>Actinomycetota</taxon>
        <taxon>Actinomycetes</taxon>
        <taxon>Pseudonocardiales</taxon>
        <taxon>Pseudonocardiaceae</taxon>
        <taxon>Saccharothrix</taxon>
    </lineage>
</organism>